<evidence type="ECO:0000313" key="1">
    <source>
        <dbReference type="EMBL" id="GIX74536.1"/>
    </source>
</evidence>
<keyword evidence="2" id="KW-1185">Reference proteome</keyword>
<name>A0AAV4MQ25_CAEEX</name>
<dbReference type="Proteomes" id="UP001054945">
    <property type="component" value="Unassembled WGS sequence"/>
</dbReference>
<gene>
    <name evidence="1" type="primary">AVEN_202324_1</name>
    <name evidence="1" type="ORF">CEXT_40151</name>
</gene>
<protein>
    <submittedName>
        <fullName evidence="1">Uncharacterized protein</fullName>
    </submittedName>
</protein>
<reference evidence="1 2" key="1">
    <citation type="submission" date="2021-06" db="EMBL/GenBank/DDBJ databases">
        <title>Caerostris extrusa draft genome.</title>
        <authorList>
            <person name="Kono N."/>
            <person name="Arakawa K."/>
        </authorList>
    </citation>
    <scope>NUCLEOTIDE SEQUENCE [LARGE SCALE GENOMIC DNA]</scope>
</reference>
<comment type="caution">
    <text evidence="1">The sequence shown here is derived from an EMBL/GenBank/DDBJ whole genome shotgun (WGS) entry which is preliminary data.</text>
</comment>
<dbReference type="EMBL" id="BPLR01002509">
    <property type="protein sequence ID" value="GIX74536.1"/>
    <property type="molecule type" value="Genomic_DNA"/>
</dbReference>
<sequence length="106" mass="11857">MVFNFASNNGEITVKGGRVDLVTPRHNKRRFRMNGSWYLSWCLSLCAPQRQGGGAGNWRLLSLLFSSHLGTRAPGPIVRLQYASTQRNRPALGRVEAQTEVLTLDE</sequence>
<accession>A0AAV4MQ25</accession>
<organism evidence="1 2">
    <name type="scientific">Caerostris extrusa</name>
    <name type="common">Bark spider</name>
    <name type="synonym">Caerostris bankana</name>
    <dbReference type="NCBI Taxonomy" id="172846"/>
    <lineage>
        <taxon>Eukaryota</taxon>
        <taxon>Metazoa</taxon>
        <taxon>Ecdysozoa</taxon>
        <taxon>Arthropoda</taxon>
        <taxon>Chelicerata</taxon>
        <taxon>Arachnida</taxon>
        <taxon>Araneae</taxon>
        <taxon>Araneomorphae</taxon>
        <taxon>Entelegynae</taxon>
        <taxon>Araneoidea</taxon>
        <taxon>Araneidae</taxon>
        <taxon>Caerostris</taxon>
    </lineage>
</organism>
<dbReference type="AlphaFoldDB" id="A0AAV4MQ25"/>
<evidence type="ECO:0000313" key="2">
    <source>
        <dbReference type="Proteomes" id="UP001054945"/>
    </source>
</evidence>
<proteinExistence type="predicted"/>